<dbReference type="Proteomes" id="UP000215559">
    <property type="component" value="Unassembled WGS sequence"/>
</dbReference>
<name>A0A235BTG8_UNCW3</name>
<keyword evidence="1" id="KW-1133">Transmembrane helix</keyword>
<feature type="non-terminal residue" evidence="2">
    <location>
        <position position="1"/>
    </location>
</feature>
<keyword evidence="1" id="KW-0812">Transmembrane</keyword>
<evidence type="ECO:0000313" key="3">
    <source>
        <dbReference type="Proteomes" id="UP000215559"/>
    </source>
</evidence>
<feature type="transmembrane region" description="Helical" evidence="1">
    <location>
        <begin position="40"/>
        <end position="60"/>
    </location>
</feature>
<dbReference type="EMBL" id="NOZP01000090">
    <property type="protein sequence ID" value="OYD15608.1"/>
    <property type="molecule type" value="Genomic_DNA"/>
</dbReference>
<evidence type="ECO:0000313" key="2">
    <source>
        <dbReference type="EMBL" id="OYD15608.1"/>
    </source>
</evidence>
<evidence type="ECO:0000256" key="1">
    <source>
        <dbReference type="SAM" id="Phobius"/>
    </source>
</evidence>
<gene>
    <name evidence="2" type="ORF">CH330_05080</name>
</gene>
<comment type="caution">
    <text evidence="2">The sequence shown here is derived from an EMBL/GenBank/DDBJ whole genome shotgun (WGS) entry which is preliminary data.</text>
</comment>
<sequence>PAPFQSMRSFFWLGPALVLTNTFFGPAPRIWGLFSKSGLLLGVLVFYRLTWAAWIALVLIRTCPAREFLFSFRSFLGFFHIPDRNISLTLFLTLEMLPQFADIRVNDFHNLPEAIARRIRNVVLPVLPDEQPETRKGHLKPADAALAIPAAGLIILAALI</sequence>
<dbReference type="AlphaFoldDB" id="A0A235BTG8"/>
<reference evidence="2 3" key="1">
    <citation type="submission" date="2017-07" db="EMBL/GenBank/DDBJ databases">
        <title>Recovery of genomes from metagenomes via a dereplication, aggregation, and scoring strategy.</title>
        <authorList>
            <person name="Sieber C.M."/>
            <person name="Probst A.J."/>
            <person name="Sharrar A."/>
            <person name="Thomas B.C."/>
            <person name="Hess M."/>
            <person name="Tringe S.G."/>
            <person name="Banfield J.F."/>
        </authorList>
    </citation>
    <scope>NUCLEOTIDE SEQUENCE [LARGE SCALE GENOMIC DNA]</scope>
    <source>
        <strain evidence="2">JGI_Cruoil_03_51_56</strain>
    </source>
</reference>
<proteinExistence type="predicted"/>
<accession>A0A235BTG8</accession>
<organism evidence="2 3">
    <name type="scientific">candidate division WOR-3 bacterium JGI_Cruoil_03_51_56</name>
    <dbReference type="NCBI Taxonomy" id="1973747"/>
    <lineage>
        <taxon>Bacteria</taxon>
        <taxon>Bacteria division WOR-3</taxon>
    </lineage>
</organism>
<keyword evidence="1" id="KW-0472">Membrane</keyword>
<protein>
    <submittedName>
        <fullName evidence="2">Uncharacterized protein</fullName>
    </submittedName>
</protein>